<evidence type="ECO:0000313" key="1">
    <source>
        <dbReference type="EMBL" id="MCI53291.1"/>
    </source>
</evidence>
<keyword evidence="2" id="KW-1185">Reference proteome</keyword>
<dbReference type="Proteomes" id="UP000265520">
    <property type="component" value="Unassembled WGS sequence"/>
</dbReference>
<proteinExistence type="predicted"/>
<protein>
    <submittedName>
        <fullName evidence="1">Uncharacterized protein</fullName>
    </submittedName>
</protein>
<name>A0A392SWR3_9FABA</name>
<dbReference type="EMBL" id="LXQA010460969">
    <property type="protein sequence ID" value="MCI53291.1"/>
    <property type="molecule type" value="Genomic_DNA"/>
</dbReference>
<accession>A0A392SWR3</accession>
<feature type="non-terminal residue" evidence="1">
    <location>
        <position position="1"/>
    </location>
</feature>
<dbReference type="AlphaFoldDB" id="A0A392SWR3"/>
<evidence type="ECO:0000313" key="2">
    <source>
        <dbReference type="Proteomes" id="UP000265520"/>
    </source>
</evidence>
<sequence>NKHSKYLMLVEAKVEIHHEEEAEEDRTKNLWSVISVTSLDTIGTNALNGIQMQIMLSLEVKKRCS</sequence>
<comment type="caution">
    <text evidence="1">The sequence shown here is derived from an EMBL/GenBank/DDBJ whole genome shotgun (WGS) entry which is preliminary data.</text>
</comment>
<reference evidence="1 2" key="1">
    <citation type="journal article" date="2018" name="Front. Plant Sci.">
        <title>Red Clover (Trifolium pratense) and Zigzag Clover (T. medium) - A Picture of Genomic Similarities and Differences.</title>
        <authorList>
            <person name="Dluhosova J."/>
            <person name="Istvanek J."/>
            <person name="Nedelnik J."/>
            <person name="Repkova J."/>
        </authorList>
    </citation>
    <scope>NUCLEOTIDE SEQUENCE [LARGE SCALE GENOMIC DNA]</scope>
    <source>
        <strain evidence="2">cv. 10/8</strain>
        <tissue evidence="1">Leaf</tissue>
    </source>
</reference>
<organism evidence="1 2">
    <name type="scientific">Trifolium medium</name>
    <dbReference type="NCBI Taxonomy" id="97028"/>
    <lineage>
        <taxon>Eukaryota</taxon>
        <taxon>Viridiplantae</taxon>
        <taxon>Streptophyta</taxon>
        <taxon>Embryophyta</taxon>
        <taxon>Tracheophyta</taxon>
        <taxon>Spermatophyta</taxon>
        <taxon>Magnoliopsida</taxon>
        <taxon>eudicotyledons</taxon>
        <taxon>Gunneridae</taxon>
        <taxon>Pentapetalae</taxon>
        <taxon>rosids</taxon>
        <taxon>fabids</taxon>
        <taxon>Fabales</taxon>
        <taxon>Fabaceae</taxon>
        <taxon>Papilionoideae</taxon>
        <taxon>50 kb inversion clade</taxon>
        <taxon>NPAAA clade</taxon>
        <taxon>Hologalegina</taxon>
        <taxon>IRL clade</taxon>
        <taxon>Trifolieae</taxon>
        <taxon>Trifolium</taxon>
    </lineage>
</organism>